<sequence length="369" mass="43060">MIYIILYMVLGTFALLDLIKNAEKIKHILFWFFVLVLIFISSIRWNVGTDWYSYTDYFSKVESYVEKPETNMMERGFTYLNYIVKVFTDNYSILLTLIAILTIGLKARFIYKHENIMLLSLFLYFCYYMADIFAVRQYLAISITLWSIPSIIKRRFIPFVFIITIASLIHVTAVFFIFAYWIYPMRFSPQLIYISLSVSLILGFVDIGGLLARLAMHLAGVDSRVGEKLLFYNEETLDMSGNLYVAFAIGVAKRAIFLPLFIAFQPHVAQIDRAKYTGYLNLLVFGNIIYFLFMVSLPVMARLSTGFLLFEIFVLAYLVFYLKDKGLRLVTFLVLLLFGAFRLYNLISVYYDLYVPFETIFAPTDIIRE</sequence>
<keyword evidence="1" id="KW-0812">Transmembrane</keyword>
<dbReference type="Proteomes" id="UP001589774">
    <property type="component" value="Unassembled WGS sequence"/>
</dbReference>
<keyword evidence="1" id="KW-0472">Membrane</keyword>
<evidence type="ECO:0000256" key="1">
    <source>
        <dbReference type="SAM" id="Phobius"/>
    </source>
</evidence>
<feature type="transmembrane region" description="Helical" evidence="1">
    <location>
        <begin position="82"/>
        <end position="104"/>
    </location>
</feature>
<gene>
    <name evidence="2" type="ORF">ACFFI0_06190</name>
</gene>
<dbReference type="Pfam" id="PF14897">
    <property type="entry name" value="EpsG"/>
    <property type="match status" value="1"/>
</dbReference>
<organism evidence="2 3">
    <name type="scientific">Olivibacter oleidegradans</name>
    <dbReference type="NCBI Taxonomy" id="760123"/>
    <lineage>
        <taxon>Bacteria</taxon>
        <taxon>Pseudomonadati</taxon>
        <taxon>Bacteroidota</taxon>
        <taxon>Sphingobacteriia</taxon>
        <taxon>Sphingobacteriales</taxon>
        <taxon>Sphingobacteriaceae</taxon>
        <taxon>Olivibacter</taxon>
    </lineage>
</organism>
<dbReference type="InterPro" id="IPR049458">
    <property type="entry name" value="EpsG-like"/>
</dbReference>
<keyword evidence="3" id="KW-1185">Reference proteome</keyword>
<feature type="transmembrane region" description="Helical" evidence="1">
    <location>
        <begin position="329"/>
        <end position="351"/>
    </location>
</feature>
<keyword evidence="1" id="KW-1133">Transmembrane helix</keyword>
<dbReference type="EMBL" id="JBHLWO010000001">
    <property type="protein sequence ID" value="MFC0317888.1"/>
    <property type="molecule type" value="Genomic_DNA"/>
</dbReference>
<accession>A0ABV6HG65</accession>
<name>A0ABV6HG65_9SPHI</name>
<feature type="transmembrane region" description="Helical" evidence="1">
    <location>
        <begin position="276"/>
        <end position="297"/>
    </location>
</feature>
<feature type="transmembrane region" description="Helical" evidence="1">
    <location>
        <begin position="303"/>
        <end position="322"/>
    </location>
</feature>
<feature type="transmembrane region" description="Helical" evidence="1">
    <location>
        <begin position="156"/>
        <end position="183"/>
    </location>
</feature>
<evidence type="ECO:0000313" key="3">
    <source>
        <dbReference type="Proteomes" id="UP001589774"/>
    </source>
</evidence>
<dbReference type="RefSeq" id="WP_130854370.1">
    <property type="nucleotide sequence ID" value="NZ_JBHLWO010000001.1"/>
</dbReference>
<evidence type="ECO:0000313" key="2">
    <source>
        <dbReference type="EMBL" id="MFC0317888.1"/>
    </source>
</evidence>
<protein>
    <submittedName>
        <fullName evidence="2">EpsG family protein</fullName>
    </submittedName>
</protein>
<feature type="transmembrane region" description="Helical" evidence="1">
    <location>
        <begin position="190"/>
        <end position="212"/>
    </location>
</feature>
<feature type="transmembrane region" description="Helical" evidence="1">
    <location>
        <begin position="243"/>
        <end position="264"/>
    </location>
</feature>
<feature type="transmembrane region" description="Helical" evidence="1">
    <location>
        <begin position="116"/>
        <end position="136"/>
    </location>
</feature>
<comment type="caution">
    <text evidence="2">The sequence shown here is derived from an EMBL/GenBank/DDBJ whole genome shotgun (WGS) entry which is preliminary data.</text>
</comment>
<proteinExistence type="predicted"/>
<reference evidence="2 3" key="1">
    <citation type="submission" date="2024-09" db="EMBL/GenBank/DDBJ databases">
        <authorList>
            <person name="Sun Q."/>
            <person name="Mori K."/>
        </authorList>
    </citation>
    <scope>NUCLEOTIDE SEQUENCE [LARGE SCALE GENOMIC DNA]</scope>
    <source>
        <strain evidence="2 3">CCM 7765</strain>
    </source>
</reference>
<feature type="transmembrane region" description="Helical" evidence="1">
    <location>
        <begin position="28"/>
        <end position="47"/>
    </location>
</feature>